<dbReference type="InterPro" id="IPR003369">
    <property type="entry name" value="TatA/B/E"/>
</dbReference>
<keyword evidence="8 9" id="KW-0472">Membrane</keyword>
<evidence type="ECO:0000256" key="5">
    <source>
        <dbReference type="ARBA" id="ARBA00022927"/>
    </source>
</evidence>
<accession>A0ABW2RNH7</accession>
<dbReference type="RefSeq" id="WP_379866546.1">
    <property type="nucleotide sequence ID" value="NZ_JBHTBW010000053.1"/>
</dbReference>
<keyword evidence="3 9" id="KW-1003">Cell membrane</keyword>
<evidence type="ECO:0000256" key="2">
    <source>
        <dbReference type="ARBA" id="ARBA00022448"/>
    </source>
</evidence>
<dbReference type="PANTHER" id="PTHR42982">
    <property type="entry name" value="SEC-INDEPENDENT PROTEIN TRANSLOCASE PROTEIN TATA"/>
    <property type="match status" value="1"/>
</dbReference>
<gene>
    <name evidence="9" type="primary">tatA</name>
    <name evidence="11" type="ORF">ACFQNG_15950</name>
</gene>
<dbReference type="Pfam" id="PF02416">
    <property type="entry name" value="TatA_B_E"/>
    <property type="match status" value="1"/>
</dbReference>
<evidence type="ECO:0000256" key="6">
    <source>
        <dbReference type="ARBA" id="ARBA00022989"/>
    </source>
</evidence>
<dbReference type="HAMAP" id="MF_00236">
    <property type="entry name" value="TatA_E"/>
    <property type="match status" value="1"/>
</dbReference>
<reference evidence="12" key="1">
    <citation type="journal article" date="2019" name="Int. J. Syst. Evol. Microbiol.">
        <title>The Global Catalogue of Microorganisms (GCM) 10K type strain sequencing project: providing services to taxonomists for standard genome sequencing and annotation.</title>
        <authorList>
            <consortium name="The Broad Institute Genomics Platform"/>
            <consortium name="The Broad Institute Genome Sequencing Center for Infectious Disease"/>
            <person name="Wu L."/>
            <person name="Ma J."/>
        </authorList>
    </citation>
    <scope>NUCLEOTIDE SEQUENCE [LARGE SCALE GENOMIC DNA]</scope>
    <source>
        <strain evidence="12">CGMCC 1.12942</strain>
    </source>
</reference>
<dbReference type="InterPro" id="IPR006312">
    <property type="entry name" value="TatA/E"/>
</dbReference>
<comment type="function">
    <text evidence="9">Part of the twin-arginine translocation (Tat) system that transports large folded proteins containing a characteristic twin-arginine motif in their signal peptide across membranes. TatA could form the protein-conducting channel of the Tat system.</text>
</comment>
<keyword evidence="12" id="KW-1185">Reference proteome</keyword>
<feature type="compositionally biased region" description="Low complexity" evidence="10">
    <location>
        <begin position="57"/>
        <end position="68"/>
    </location>
</feature>
<keyword evidence="2 9" id="KW-0813">Transport</keyword>
<keyword evidence="4 9" id="KW-0812">Transmembrane</keyword>
<dbReference type="PANTHER" id="PTHR42982:SF1">
    <property type="entry name" value="SEC-INDEPENDENT PROTEIN TRANSLOCASE PROTEIN TATA"/>
    <property type="match status" value="1"/>
</dbReference>
<feature type="transmembrane region" description="Helical" evidence="9">
    <location>
        <begin position="6"/>
        <end position="24"/>
    </location>
</feature>
<evidence type="ECO:0000256" key="1">
    <source>
        <dbReference type="ARBA" id="ARBA00004162"/>
    </source>
</evidence>
<comment type="caution">
    <text evidence="11">The sequence shown here is derived from an EMBL/GenBank/DDBJ whole genome shotgun (WGS) entry which is preliminary data.</text>
</comment>
<evidence type="ECO:0000256" key="9">
    <source>
        <dbReference type="HAMAP-Rule" id="MF_00236"/>
    </source>
</evidence>
<comment type="subunit">
    <text evidence="9">Forms a complex with TatC.</text>
</comment>
<comment type="subcellular location">
    <subcellularLocation>
        <location evidence="1 9">Cell membrane</location>
        <topology evidence="1 9">Single-pass membrane protein</topology>
    </subcellularLocation>
</comment>
<dbReference type="Proteomes" id="UP001596500">
    <property type="component" value="Unassembled WGS sequence"/>
</dbReference>
<keyword evidence="7 9" id="KW-0811">Translocation</keyword>
<feature type="region of interest" description="Disordered" evidence="10">
    <location>
        <begin position="43"/>
        <end position="83"/>
    </location>
</feature>
<dbReference type="Gene3D" id="1.20.5.3310">
    <property type="match status" value="1"/>
</dbReference>
<name>A0ABW2RNH7_9BACL</name>
<evidence type="ECO:0000256" key="7">
    <source>
        <dbReference type="ARBA" id="ARBA00023010"/>
    </source>
</evidence>
<protein>
    <recommendedName>
        <fullName evidence="9">Sec-independent protein translocase protein TatA</fullName>
    </recommendedName>
</protein>
<organism evidence="11 12">
    <name type="scientific">Laceyella putida</name>
    <dbReference type="NCBI Taxonomy" id="110101"/>
    <lineage>
        <taxon>Bacteria</taxon>
        <taxon>Bacillati</taxon>
        <taxon>Bacillota</taxon>
        <taxon>Bacilli</taxon>
        <taxon>Bacillales</taxon>
        <taxon>Thermoactinomycetaceae</taxon>
        <taxon>Laceyella</taxon>
    </lineage>
</organism>
<evidence type="ECO:0000256" key="3">
    <source>
        <dbReference type="ARBA" id="ARBA00022475"/>
    </source>
</evidence>
<evidence type="ECO:0000256" key="4">
    <source>
        <dbReference type="ARBA" id="ARBA00022692"/>
    </source>
</evidence>
<keyword evidence="5 9" id="KW-0653">Protein transport</keyword>
<dbReference type="NCBIfam" id="TIGR01411">
    <property type="entry name" value="tatAE"/>
    <property type="match status" value="1"/>
</dbReference>
<comment type="similarity">
    <text evidence="9">Belongs to the TatA/E family.</text>
</comment>
<evidence type="ECO:0000256" key="10">
    <source>
        <dbReference type="SAM" id="MobiDB-lite"/>
    </source>
</evidence>
<keyword evidence="6 9" id="KW-1133">Transmembrane helix</keyword>
<proteinExistence type="inferred from homology"/>
<evidence type="ECO:0000313" key="11">
    <source>
        <dbReference type="EMBL" id="MFC7442578.1"/>
    </source>
</evidence>
<evidence type="ECO:0000256" key="8">
    <source>
        <dbReference type="ARBA" id="ARBA00023136"/>
    </source>
</evidence>
<dbReference type="NCBIfam" id="NF011430">
    <property type="entry name" value="PRK14861.1"/>
    <property type="match status" value="1"/>
</dbReference>
<sequence>MGINGWEWILIFVVALILFGPKKLPDLGRALGKSIREFKNATNGLMDDDDKKDKPQAATTVTETASAVEKVETGKEEVKPQAK</sequence>
<dbReference type="EMBL" id="JBHTBW010000053">
    <property type="protein sequence ID" value="MFC7442578.1"/>
    <property type="molecule type" value="Genomic_DNA"/>
</dbReference>
<evidence type="ECO:0000313" key="12">
    <source>
        <dbReference type="Proteomes" id="UP001596500"/>
    </source>
</evidence>
<feature type="compositionally biased region" description="Basic and acidic residues" evidence="10">
    <location>
        <begin position="69"/>
        <end position="83"/>
    </location>
</feature>